<comment type="caution">
    <text evidence="9">The sequence shown here is derived from an EMBL/GenBank/DDBJ whole genome shotgun (WGS) entry which is preliminary data.</text>
</comment>
<dbReference type="AlphaFoldDB" id="A0A6N7X347"/>
<dbReference type="Proteomes" id="UP000469424">
    <property type="component" value="Unassembled WGS sequence"/>
</dbReference>
<evidence type="ECO:0000256" key="3">
    <source>
        <dbReference type="ARBA" id="ARBA00022449"/>
    </source>
</evidence>
<keyword evidence="3" id="KW-0050">Antiport</keyword>
<sequence>MYNCKRYILGEAMKNNVEKEKRQNPSLCNWVELFVILLAGWLILSGIFELKFIIYGVMTAGIISLLCFRSFYMKGVHSDRYYFLIHINPIRLLIYFLWLLKEIVKSSFSVTWNVYRGKKSLHPQIVWFQANYDNPAARALLANSITLTPGTVTVDIQEDGTYSVHALTEGAKAGLLDGTMQGKVARLFGETIDFRVLDVEEAEENRKTARLIETTVTAKKGLKRI</sequence>
<keyword evidence="3" id="KW-0813">Transport</keyword>
<evidence type="ECO:0000256" key="6">
    <source>
        <dbReference type="ARBA" id="ARBA00022989"/>
    </source>
</evidence>
<evidence type="ECO:0000256" key="4">
    <source>
        <dbReference type="ARBA" id="ARBA00022475"/>
    </source>
</evidence>
<keyword evidence="6 8" id="KW-1133">Transmembrane helix</keyword>
<dbReference type="PANTHER" id="PTHR34584">
    <property type="entry name" value="NA(+)/H(+) ANTIPORTER SUBUNIT E1"/>
    <property type="match status" value="1"/>
</dbReference>
<keyword evidence="4" id="KW-1003">Cell membrane</keyword>
<evidence type="ECO:0008006" key="11">
    <source>
        <dbReference type="Google" id="ProtNLM"/>
    </source>
</evidence>
<dbReference type="InterPro" id="IPR002758">
    <property type="entry name" value="Cation_antiport_E"/>
</dbReference>
<organism evidence="9 10">
    <name type="scientific">Mogibacterium kristiansenii</name>
    <dbReference type="NCBI Taxonomy" id="2606708"/>
    <lineage>
        <taxon>Bacteria</taxon>
        <taxon>Bacillati</taxon>
        <taxon>Bacillota</taxon>
        <taxon>Clostridia</taxon>
        <taxon>Peptostreptococcales</taxon>
        <taxon>Anaerovoracaceae</taxon>
        <taxon>Mogibacterium</taxon>
    </lineage>
</organism>
<evidence type="ECO:0000256" key="7">
    <source>
        <dbReference type="ARBA" id="ARBA00023136"/>
    </source>
</evidence>
<proteinExistence type="inferred from homology"/>
<comment type="similarity">
    <text evidence="2">Belongs to the CPA3 antiporters (TC 2.A.63) subunit E family.</text>
</comment>
<comment type="subcellular location">
    <subcellularLocation>
        <location evidence="1">Cell membrane</location>
        <topology evidence="1">Multi-pass membrane protein</topology>
    </subcellularLocation>
</comment>
<dbReference type="GO" id="GO:0008324">
    <property type="term" value="F:monoatomic cation transmembrane transporter activity"/>
    <property type="evidence" value="ECO:0007669"/>
    <property type="project" value="InterPro"/>
</dbReference>
<dbReference type="Pfam" id="PF01899">
    <property type="entry name" value="MNHE"/>
    <property type="match status" value="1"/>
</dbReference>
<keyword evidence="5 8" id="KW-0812">Transmembrane</keyword>
<dbReference type="GO" id="GO:0005886">
    <property type="term" value="C:plasma membrane"/>
    <property type="evidence" value="ECO:0007669"/>
    <property type="project" value="UniProtKB-SubCell"/>
</dbReference>
<evidence type="ECO:0000256" key="8">
    <source>
        <dbReference type="SAM" id="Phobius"/>
    </source>
</evidence>
<gene>
    <name evidence="9" type="ORF">FYJ65_00955</name>
</gene>
<evidence type="ECO:0000256" key="5">
    <source>
        <dbReference type="ARBA" id="ARBA00022692"/>
    </source>
</evidence>
<feature type="transmembrane region" description="Helical" evidence="8">
    <location>
        <begin position="81"/>
        <end position="100"/>
    </location>
</feature>
<keyword evidence="10" id="KW-1185">Reference proteome</keyword>
<evidence type="ECO:0000256" key="1">
    <source>
        <dbReference type="ARBA" id="ARBA00004651"/>
    </source>
</evidence>
<accession>A0A6N7X347</accession>
<evidence type="ECO:0000256" key="2">
    <source>
        <dbReference type="ARBA" id="ARBA00006228"/>
    </source>
</evidence>
<feature type="transmembrane region" description="Helical" evidence="8">
    <location>
        <begin position="27"/>
        <end position="47"/>
    </location>
</feature>
<protein>
    <recommendedName>
        <fullName evidence="11">Na+/H+ ion antiporter subunit</fullName>
    </recommendedName>
</protein>
<name>A0A6N7X347_9FIRM</name>
<feature type="transmembrane region" description="Helical" evidence="8">
    <location>
        <begin position="53"/>
        <end position="72"/>
    </location>
</feature>
<evidence type="ECO:0000313" key="10">
    <source>
        <dbReference type="Proteomes" id="UP000469424"/>
    </source>
</evidence>
<evidence type="ECO:0000313" key="9">
    <source>
        <dbReference type="EMBL" id="MST69920.1"/>
    </source>
</evidence>
<dbReference type="PANTHER" id="PTHR34584:SF1">
    <property type="entry name" value="NA(+)_H(+) ANTIPORTER SUBUNIT E1"/>
    <property type="match status" value="1"/>
</dbReference>
<dbReference type="GO" id="GO:0015297">
    <property type="term" value="F:antiporter activity"/>
    <property type="evidence" value="ECO:0007669"/>
    <property type="project" value="UniProtKB-KW"/>
</dbReference>
<keyword evidence="7 8" id="KW-0472">Membrane</keyword>
<reference evidence="9 10" key="1">
    <citation type="submission" date="2019-08" db="EMBL/GenBank/DDBJ databases">
        <title>In-depth cultivation of the pig gut microbiome towards novel bacterial diversity and tailored functional studies.</title>
        <authorList>
            <person name="Wylensek D."/>
            <person name="Hitch T.C.A."/>
            <person name="Clavel T."/>
        </authorList>
    </citation>
    <scope>NUCLEOTIDE SEQUENCE [LARGE SCALE GENOMIC DNA]</scope>
    <source>
        <strain evidence="9 10">WCA-MUC-591-APC-4B</strain>
    </source>
</reference>
<dbReference type="EMBL" id="VUNA01000001">
    <property type="protein sequence ID" value="MST69920.1"/>
    <property type="molecule type" value="Genomic_DNA"/>
</dbReference>